<evidence type="ECO:0000313" key="1">
    <source>
        <dbReference type="EMBL" id="CAK5283387.1"/>
    </source>
</evidence>
<dbReference type="InterPro" id="IPR012337">
    <property type="entry name" value="RNaseH-like_sf"/>
</dbReference>
<proteinExistence type="predicted"/>
<evidence type="ECO:0008006" key="4">
    <source>
        <dbReference type="Google" id="ProtNLM"/>
    </source>
</evidence>
<dbReference type="PANTHER" id="PTHR46169">
    <property type="entry name" value="DNA REPLICATION-RELATED ELEMENT FACTOR, ISOFORM A"/>
    <property type="match status" value="1"/>
</dbReference>
<keyword evidence="3" id="KW-1185">Reference proteome</keyword>
<organism evidence="2 3">
    <name type="scientific">Mycena citricolor</name>
    <dbReference type="NCBI Taxonomy" id="2018698"/>
    <lineage>
        <taxon>Eukaryota</taxon>
        <taxon>Fungi</taxon>
        <taxon>Dikarya</taxon>
        <taxon>Basidiomycota</taxon>
        <taxon>Agaricomycotina</taxon>
        <taxon>Agaricomycetes</taxon>
        <taxon>Agaricomycetidae</taxon>
        <taxon>Agaricales</taxon>
        <taxon>Marasmiineae</taxon>
        <taxon>Mycenaceae</taxon>
        <taxon>Mycena</taxon>
    </lineage>
</organism>
<reference evidence="2" key="1">
    <citation type="submission" date="2023-11" db="EMBL/GenBank/DDBJ databases">
        <authorList>
            <person name="De Vega J J."/>
            <person name="De Vega J J."/>
        </authorList>
    </citation>
    <scope>NUCLEOTIDE SEQUENCE</scope>
</reference>
<dbReference type="InterPro" id="IPR052717">
    <property type="entry name" value="Vacuolar_transposase_reg"/>
</dbReference>
<dbReference type="SUPFAM" id="SSF53098">
    <property type="entry name" value="Ribonuclease H-like"/>
    <property type="match status" value="1"/>
</dbReference>
<protein>
    <recommendedName>
        <fullName evidence="4">DUF659 domain-containing protein</fullName>
    </recommendedName>
</protein>
<dbReference type="EMBL" id="CAVNYO010000466">
    <property type="protein sequence ID" value="CAK5283388.1"/>
    <property type="molecule type" value="Genomic_DNA"/>
</dbReference>
<dbReference type="EMBL" id="CAVNYO010000466">
    <property type="protein sequence ID" value="CAK5283387.1"/>
    <property type="molecule type" value="Genomic_DNA"/>
</dbReference>
<sequence length="645" mass="71949">MSGKTKPGRPADRIVEDHFTRVAAVQNQSKRHFFACKHCDVIPMEGRDQRPAIHLTKCVGATPEIRQEAHLHLVRKGFASVQTGPLLGPGSTPSTQVTPAVDSGPTILTLSLSQTANTAVVTKKRKANNLDNYVDHPLPESLKELADIKLFRFVVHSNSAFRISENPYLKEWINTLRPSYEIPSRYVLSNRLMQAEVSRVKLEEIARVQAQTRQTILFDGWEDKMRRSLYGTVSAGMGEFPTVLALTDMSGNRGSADNYVTTVKDALANMEIADAKNMIALTTDNPTVMRSFRTKFQLSYPWILTFTCFLHLLNTAIGKIVVFPEMKIYISGMATVVSFFNSSHYWGGQLAIEAKALKVGRSLKSRTESRWYSLILQALSVIAHRASLLRICSRDDAQRRTNGNTPVSAAVIKWVMDITFWDRLEQLVRVCKPLVDAVGTAHPLTTLAITLFSVVPHSANVERLFSGLSGIQGVKRCNLSVPTFEALGKLRNNYAFHLHQSRVAQGLPVRRQHAHMHTRTHPGIDTSLADELETNFTWQPPLVVEEVENDVGVDTSDSWADGEMEKELAEWEKRLEDEARVPLFPNPVPSPTEVYDFAELVRIDAGVANTHFDKDHSIHIDDDSDEEAGGPVDIEKLLAARGILS</sequence>
<comment type="caution">
    <text evidence="2">The sequence shown here is derived from an EMBL/GenBank/DDBJ whole genome shotgun (WGS) entry which is preliminary data.</text>
</comment>
<dbReference type="AlphaFoldDB" id="A0AAD2Q707"/>
<dbReference type="GO" id="GO:0005634">
    <property type="term" value="C:nucleus"/>
    <property type="evidence" value="ECO:0007669"/>
    <property type="project" value="TreeGrafter"/>
</dbReference>
<dbReference type="Proteomes" id="UP001295794">
    <property type="component" value="Unassembled WGS sequence"/>
</dbReference>
<name>A0AAD2Q707_9AGAR</name>
<dbReference type="PANTHER" id="PTHR46169:SF29">
    <property type="entry name" value="DNA REPLICATION-RELATED ELEMENT FACTOR, ISOFORM A"/>
    <property type="match status" value="1"/>
</dbReference>
<gene>
    <name evidence="1" type="ORF">MYCIT1_LOCUS35876</name>
    <name evidence="2" type="ORF">MYCIT1_LOCUS35878</name>
</gene>
<evidence type="ECO:0000313" key="2">
    <source>
        <dbReference type="EMBL" id="CAK5283388.1"/>
    </source>
</evidence>
<evidence type="ECO:0000313" key="3">
    <source>
        <dbReference type="Proteomes" id="UP001295794"/>
    </source>
</evidence>
<dbReference type="GO" id="GO:0006357">
    <property type="term" value="P:regulation of transcription by RNA polymerase II"/>
    <property type="evidence" value="ECO:0007669"/>
    <property type="project" value="TreeGrafter"/>
</dbReference>
<accession>A0AAD2Q707</accession>